<keyword evidence="1" id="KW-0732">Signal</keyword>
<proteinExistence type="predicted"/>
<dbReference type="OrthoDB" id="6157461at2759"/>
<evidence type="ECO:0000313" key="4">
    <source>
        <dbReference type="RefSeq" id="XP_022321841.1"/>
    </source>
</evidence>
<organism evidence="2 3">
    <name type="scientific">Crassostrea virginica</name>
    <name type="common">Eastern oyster</name>
    <dbReference type="NCBI Taxonomy" id="6565"/>
    <lineage>
        <taxon>Eukaryota</taxon>
        <taxon>Metazoa</taxon>
        <taxon>Spiralia</taxon>
        <taxon>Lophotrochozoa</taxon>
        <taxon>Mollusca</taxon>
        <taxon>Bivalvia</taxon>
        <taxon>Autobranchia</taxon>
        <taxon>Pteriomorphia</taxon>
        <taxon>Ostreida</taxon>
        <taxon>Ostreoidea</taxon>
        <taxon>Ostreidae</taxon>
        <taxon>Crassostrea</taxon>
    </lineage>
</organism>
<evidence type="ECO:0000313" key="3">
    <source>
        <dbReference type="RefSeq" id="XP_022321840.1"/>
    </source>
</evidence>
<dbReference type="GeneID" id="111123654"/>
<reference evidence="3 4" key="1">
    <citation type="submission" date="2025-04" db="UniProtKB">
        <authorList>
            <consortium name="RefSeq"/>
        </authorList>
    </citation>
    <scope>IDENTIFICATION</scope>
    <source>
        <tissue evidence="3 4">Whole sample</tissue>
    </source>
</reference>
<dbReference type="RefSeq" id="XP_022321840.1">
    <property type="nucleotide sequence ID" value="XM_022466132.1"/>
</dbReference>
<gene>
    <name evidence="3 4" type="primary">LOC111123654</name>
</gene>
<evidence type="ECO:0000313" key="2">
    <source>
        <dbReference type="Proteomes" id="UP000694844"/>
    </source>
</evidence>
<name>A0A8B8D248_CRAVI</name>
<feature type="chain" id="PRO_5044666223" evidence="1">
    <location>
        <begin position="18"/>
        <end position="194"/>
    </location>
</feature>
<feature type="signal peptide" evidence="1">
    <location>
        <begin position="1"/>
        <end position="17"/>
    </location>
</feature>
<accession>A0A8B8D248</accession>
<dbReference type="KEGG" id="cvn:111123654"/>
<evidence type="ECO:0000256" key="1">
    <source>
        <dbReference type="SAM" id="SignalP"/>
    </source>
</evidence>
<protein>
    <submittedName>
        <fullName evidence="3 4">Uncharacterized protein LOC111123654</fullName>
    </submittedName>
</protein>
<dbReference type="RefSeq" id="XP_022321841.1">
    <property type="nucleotide sequence ID" value="XM_022466133.1"/>
</dbReference>
<dbReference type="AlphaFoldDB" id="A0A8B8D248"/>
<dbReference type="Proteomes" id="UP000694844">
    <property type="component" value="Chromosome 3"/>
</dbReference>
<sequence length="194" mass="21112">MLFWIIILFAAEVLSQGSPRRNLLEACSNDAECPQDSKCTIRGCDGSICLCRGNKIPNLNYTKCVSFAEIGENCTGSGVCRPVSSRCDHVMGACACQNGYSPSSSNNRVVYCKQKPLLSTSTSFSLLNEQCDDLRLKCSPENHLQCVKGVCVCSSGYINASMEIINAYPFNVVQCVPVNFSIGIKIERTNVLAQ</sequence>
<keyword evidence="2" id="KW-1185">Reference proteome</keyword>